<keyword evidence="2" id="KW-1185">Reference proteome</keyword>
<dbReference type="OrthoDB" id="525859at2"/>
<reference evidence="1 2" key="1">
    <citation type="submission" date="2019-04" db="EMBL/GenBank/DDBJ databases">
        <title>Niastella caeni sp. nov., isolated from activated sludge.</title>
        <authorList>
            <person name="Sheng M."/>
        </authorList>
    </citation>
    <scope>NUCLEOTIDE SEQUENCE [LARGE SCALE GENOMIC DNA]</scope>
    <source>
        <strain evidence="1 2">HX-2-15</strain>
    </source>
</reference>
<accession>A0A4S8HD43</accession>
<gene>
    <name evidence="1" type="ORF">FAM09_27995</name>
</gene>
<proteinExistence type="predicted"/>
<evidence type="ECO:0000313" key="1">
    <source>
        <dbReference type="EMBL" id="THU32029.1"/>
    </source>
</evidence>
<protein>
    <submittedName>
        <fullName evidence="1">Uncharacterized protein</fullName>
    </submittedName>
</protein>
<dbReference type="Proteomes" id="UP000306918">
    <property type="component" value="Unassembled WGS sequence"/>
</dbReference>
<comment type="caution">
    <text evidence="1">The sequence shown here is derived from an EMBL/GenBank/DDBJ whole genome shotgun (WGS) entry which is preliminary data.</text>
</comment>
<name>A0A4S8HD43_9BACT</name>
<sequence>MMVRAVLLCLLTFLLLYDVAAQPRREDIYSDFVLYKKRQLLLKDLHENVVGKAFLAPLDSNTEYRYEAACRAIVQFMLDNDTTQLGITQLFVQYDSLQYDTKRAMLETVYGVYPDQYIQSIQLLLAKETNPLLFSIAAAYSLRYDTSKSNASTIRKRIREQFPNYINNTVLNELDKYLHNYTHYKAPAFNDLIELFRYQQTVKKKVIYSFQRHNRDYAGMAIVQNADGSFMRFADGRLMVFEQLARSASGLPYFIPDGNTPQGVYSIQGTAVTYNKLIGPTPNLQLIMPYERKWTTYFHLTDSVWSSANDALWSYLQLLPPSMRAIPSVTEAFYAGKLGRNSIIAHGTTIDPEYFRNKPWYPLTPTMGCLCAKELWNVSNGRLLVSDQFNLVSAFTATTGNRGYLYVIDIDDQKKAVSKGEVEKLVKEYEAKRLPVYRQ</sequence>
<dbReference type="RefSeq" id="WP_136580473.1">
    <property type="nucleotide sequence ID" value="NZ_STFF01000012.1"/>
</dbReference>
<organism evidence="1 2">
    <name type="scientific">Niastella caeni</name>
    <dbReference type="NCBI Taxonomy" id="2569763"/>
    <lineage>
        <taxon>Bacteria</taxon>
        <taxon>Pseudomonadati</taxon>
        <taxon>Bacteroidota</taxon>
        <taxon>Chitinophagia</taxon>
        <taxon>Chitinophagales</taxon>
        <taxon>Chitinophagaceae</taxon>
        <taxon>Niastella</taxon>
    </lineage>
</organism>
<dbReference type="EMBL" id="STFF01000012">
    <property type="protein sequence ID" value="THU32029.1"/>
    <property type="molecule type" value="Genomic_DNA"/>
</dbReference>
<dbReference type="AlphaFoldDB" id="A0A4S8HD43"/>
<evidence type="ECO:0000313" key="2">
    <source>
        <dbReference type="Proteomes" id="UP000306918"/>
    </source>
</evidence>